<dbReference type="Proteomes" id="UP000195442">
    <property type="component" value="Unassembled WGS sequence"/>
</dbReference>
<gene>
    <name evidence="1" type="ORF">CRENPOLYSF2_2970003</name>
</gene>
<reference evidence="2" key="1">
    <citation type="submission" date="2017-02" db="EMBL/GenBank/DDBJ databases">
        <authorList>
            <person name="Daims H."/>
        </authorList>
    </citation>
    <scope>NUCLEOTIDE SEQUENCE [LARGE SCALE GENOMIC DNA]</scope>
</reference>
<dbReference type="AlphaFoldDB" id="A0A1R4H9F2"/>
<proteinExistence type="predicted"/>
<protein>
    <submittedName>
        <fullName evidence="1">Uncharacterized protein</fullName>
    </submittedName>
</protein>
<sequence length="26" mass="2710">MLQVLCTDIERAGKMENGGGASSVEN</sequence>
<name>A0A1R4H9F2_9GAMM</name>
<evidence type="ECO:0000313" key="2">
    <source>
        <dbReference type="Proteomes" id="UP000195442"/>
    </source>
</evidence>
<evidence type="ECO:0000313" key="1">
    <source>
        <dbReference type="EMBL" id="SJM92853.1"/>
    </source>
</evidence>
<organism evidence="1 2">
    <name type="scientific">Crenothrix polyspora</name>
    <dbReference type="NCBI Taxonomy" id="360316"/>
    <lineage>
        <taxon>Bacteria</taxon>
        <taxon>Pseudomonadati</taxon>
        <taxon>Pseudomonadota</taxon>
        <taxon>Gammaproteobacteria</taxon>
        <taxon>Methylococcales</taxon>
        <taxon>Crenotrichaceae</taxon>
        <taxon>Crenothrix</taxon>
    </lineage>
</organism>
<accession>A0A1R4H9F2</accession>
<keyword evidence="2" id="KW-1185">Reference proteome</keyword>
<dbReference type="EMBL" id="FUKJ01000220">
    <property type="protein sequence ID" value="SJM92853.1"/>
    <property type="molecule type" value="Genomic_DNA"/>
</dbReference>